<keyword evidence="3" id="KW-0808">Transferase</keyword>
<dbReference type="EMBL" id="CP136897">
    <property type="protein sequence ID" value="WOL17029.1"/>
    <property type="molecule type" value="Genomic_DNA"/>
</dbReference>
<gene>
    <name evidence="9" type="ORF">Cni_G25818</name>
</gene>
<dbReference type="InterPro" id="IPR040911">
    <property type="entry name" value="Exostosin_GT47"/>
</dbReference>
<proteinExistence type="inferred from homology"/>
<keyword evidence="7" id="KW-0472">Membrane</keyword>
<feature type="domain" description="Exostosin GT47" evidence="8">
    <location>
        <begin position="163"/>
        <end position="490"/>
    </location>
</feature>
<evidence type="ECO:0000256" key="3">
    <source>
        <dbReference type="ARBA" id="ARBA00022676"/>
    </source>
</evidence>
<evidence type="ECO:0000313" key="10">
    <source>
        <dbReference type="Proteomes" id="UP001327560"/>
    </source>
</evidence>
<evidence type="ECO:0000256" key="6">
    <source>
        <dbReference type="SAM" id="MobiDB-lite"/>
    </source>
</evidence>
<keyword evidence="7" id="KW-0812">Transmembrane</keyword>
<protein>
    <submittedName>
        <fullName evidence="9">Xyloglucan-specific galacturonosyltransferase 1-like</fullName>
    </submittedName>
</protein>
<reference evidence="9 10" key="1">
    <citation type="submission" date="2023-10" db="EMBL/GenBank/DDBJ databases">
        <title>Chromosome-scale genome assembly provides insights into flower coloration mechanisms of Canna indica.</title>
        <authorList>
            <person name="Li C."/>
        </authorList>
    </citation>
    <scope>NUCLEOTIDE SEQUENCE [LARGE SCALE GENOMIC DNA]</scope>
    <source>
        <tissue evidence="9">Flower</tissue>
    </source>
</reference>
<evidence type="ECO:0000256" key="1">
    <source>
        <dbReference type="ARBA" id="ARBA00004323"/>
    </source>
</evidence>
<sequence>MHQLCVHGSSNGRAKSHGIEAPVVLPEKIRCIQVPIMVILLLLVNIWCTFLFLHFDLCGASSRKFDLYCIFVGTSSHSKLAQYSTYPEELGTVSNNRTEQDLAGATKPLEGQERIHTQQPVEPAGESNGTDSENIKAVQRYMKILRSLASKTTDTAATPRGSCDGRGIFVYELPTKFNKDLMAQCSDLLPWSDLCKFFSNVGMGEPVPKLGKGWYRSHQYFLEPIFHSRISNHPCRVDDHNAAELFYVPFYGGLDILRWHFKNVSSDVKDALGAELVKWLAAQPSWTRNSGADHMFVLGKISWDFRRTDSRGAWGNNFLLLDEMRNPYKFLIERHPWELNEIGVPHPTHFHPHDDGDIISWQLRLRGSPRKHLASFAGAAREAAAGSIRSALIEQCVSSGGDCGFLDCSRGGCMRAEAVVELFMESEFCLQPPGDSPTRKSVFDSLVSGCIPVLFSPFTAYYQYPWHLPEDHRKYSVFIEEGDVKEGKVEVMERLRKISREEREEMRRFIVQQMLPGLVYGDSTARFDRFRDAFDIVVDNMVDKVKGTGR</sequence>
<dbReference type="Pfam" id="PF03016">
    <property type="entry name" value="Exostosin_GT47"/>
    <property type="match status" value="1"/>
</dbReference>
<feature type="transmembrane region" description="Helical" evidence="7">
    <location>
        <begin position="34"/>
        <end position="55"/>
    </location>
</feature>
<name>A0AAQ3KYB5_9LILI</name>
<evidence type="ECO:0000256" key="4">
    <source>
        <dbReference type="ARBA" id="ARBA00022968"/>
    </source>
</evidence>
<keyword evidence="3" id="KW-0328">Glycosyltransferase</keyword>
<keyword evidence="5" id="KW-0333">Golgi apparatus</keyword>
<evidence type="ECO:0000256" key="5">
    <source>
        <dbReference type="ARBA" id="ARBA00023034"/>
    </source>
</evidence>
<accession>A0AAQ3KYB5</accession>
<evidence type="ECO:0000313" key="9">
    <source>
        <dbReference type="EMBL" id="WOL17029.1"/>
    </source>
</evidence>
<comment type="similarity">
    <text evidence="2">Belongs to the glycosyltransferase 47 family.</text>
</comment>
<keyword evidence="7" id="KW-1133">Transmembrane helix</keyword>
<dbReference type="AlphaFoldDB" id="A0AAQ3KYB5"/>
<evidence type="ECO:0000256" key="2">
    <source>
        <dbReference type="ARBA" id="ARBA00010271"/>
    </source>
</evidence>
<feature type="region of interest" description="Disordered" evidence="6">
    <location>
        <begin position="105"/>
        <end position="130"/>
    </location>
</feature>
<evidence type="ECO:0000259" key="8">
    <source>
        <dbReference type="Pfam" id="PF03016"/>
    </source>
</evidence>
<dbReference type="GO" id="GO:0000139">
    <property type="term" value="C:Golgi membrane"/>
    <property type="evidence" value="ECO:0007669"/>
    <property type="project" value="UniProtKB-SubCell"/>
</dbReference>
<keyword evidence="4" id="KW-0735">Signal-anchor</keyword>
<evidence type="ECO:0000256" key="7">
    <source>
        <dbReference type="SAM" id="Phobius"/>
    </source>
</evidence>
<dbReference type="GO" id="GO:0016757">
    <property type="term" value="F:glycosyltransferase activity"/>
    <property type="evidence" value="ECO:0007669"/>
    <property type="project" value="UniProtKB-KW"/>
</dbReference>
<keyword evidence="10" id="KW-1185">Reference proteome</keyword>
<dbReference type="Proteomes" id="UP001327560">
    <property type="component" value="Chromosome 8"/>
</dbReference>
<comment type="subcellular location">
    <subcellularLocation>
        <location evidence="1">Golgi apparatus membrane</location>
        <topology evidence="1">Single-pass type II membrane protein</topology>
    </subcellularLocation>
</comment>
<organism evidence="9 10">
    <name type="scientific">Canna indica</name>
    <name type="common">Indian-shot</name>
    <dbReference type="NCBI Taxonomy" id="4628"/>
    <lineage>
        <taxon>Eukaryota</taxon>
        <taxon>Viridiplantae</taxon>
        <taxon>Streptophyta</taxon>
        <taxon>Embryophyta</taxon>
        <taxon>Tracheophyta</taxon>
        <taxon>Spermatophyta</taxon>
        <taxon>Magnoliopsida</taxon>
        <taxon>Liliopsida</taxon>
        <taxon>Zingiberales</taxon>
        <taxon>Cannaceae</taxon>
        <taxon>Canna</taxon>
    </lineage>
</organism>
<dbReference type="PANTHER" id="PTHR11062:SF117">
    <property type="entry name" value="XYLOGLUCAN-SPECIFIC GALACTURONOSYLTRANSFERASE 1"/>
    <property type="match status" value="1"/>
</dbReference>
<dbReference type="PANTHER" id="PTHR11062">
    <property type="entry name" value="EXOSTOSIN HEPARAN SULFATE GLYCOSYLTRANSFERASE -RELATED"/>
    <property type="match status" value="1"/>
</dbReference>
<dbReference type="InterPro" id="IPR004263">
    <property type="entry name" value="Exostosin"/>
</dbReference>